<reference evidence="2 3" key="2">
    <citation type="journal article" date="2008" name="Nature">
        <title>The Phaeodactylum genome reveals the evolutionary history of diatom genomes.</title>
        <authorList>
            <person name="Bowler C."/>
            <person name="Allen A.E."/>
            <person name="Badger J.H."/>
            <person name="Grimwood J."/>
            <person name="Jabbari K."/>
            <person name="Kuo A."/>
            <person name="Maheswari U."/>
            <person name="Martens C."/>
            <person name="Maumus F."/>
            <person name="Otillar R.P."/>
            <person name="Rayko E."/>
            <person name="Salamov A."/>
            <person name="Vandepoele K."/>
            <person name="Beszteri B."/>
            <person name="Gruber A."/>
            <person name="Heijde M."/>
            <person name="Katinka M."/>
            <person name="Mock T."/>
            <person name="Valentin K."/>
            <person name="Verret F."/>
            <person name="Berges J.A."/>
            <person name="Brownlee C."/>
            <person name="Cadoret J.P."/>
            <person name="Chiovitti A."/>
            <person name="Choi C.J."/>
            <person name="Coesel S."/>
            <person name="De Martino A."/>
            <person name="Detter J.C."/>
            <person name="Durkin C."/>
            <person name="Falciatore A."/>
            <person name="Fournet J."/>
            <person name="Haruta M."/>
            <person name="Huysman M.J."/>
            <person name="Jenkins B.D."/>
            <person name="Jiroutova K."/>
            <person name="Jorgensen R.E."/>
            <person name="Joubert Y."/>
            <person name="Kaplan A."/>
            <person name="Kroger N."/>
            <person name="Kroth P.G."/>
            <person name="La Roche J."/>
            <person name="Lindquist E."/>
            <person name="Lommer M."/>
            <person name="Martin-Jezequel V."/>
            <person name="Lopez P.J."/>
            <person name="Lucas S."/>
            <person name="Mangogna M."/>
            <person name="McGinnis K."/>
            <person name="Medlin L.K."/>
            <person name="Montsant A."/>
            <person name="Oudot-Le Secq M.P."/>
            <person name="Napoli C."/>
            <person name="Obornik M."/>
            <person name="Parker M.S."/>
            <person name="Petit J.L."/>
            <person name="Porcel B.M."/>
            <person name="Poulsen N."/>
            <person name="Robison M."/>
            <person name="Rychlewski L."/>
            <person name="Rynearson T.A."/>
            <person name="Schmutz J."/>
            <person name="Shapiro H."/>
            <person name="Siaut M."/>
            <person name="Stanley M."/>
            <person name="Sussman M.R."/>
            <person name="Taylor A.R."/>
            <person name="Vardi A."/>
            <person name="von Dassow P."/>
            <person name="Vyverman W."/>
            <person name="Willis A."/>
            <person name="Wyrwicz L.S."/>
            <person name="Rokhsar D.S."/>
            <person name="Weissenbach J."/>
            <person name="Armbrust E.V."/>
            <person name="Green B.R."/>
            <person name="Van de Peer Y."/>
            <person name="Grigoriev I.V."/>
        </authorList>
    </citation>
    <scope>NUCLEOTIDE SEQUENCE [LARGE SCALE GENOMIC DNA]</scope>
    <source>
        <strain evidence="2 3">CCMP1335</strain>
    </source>
</reference>
<evidence type="ECO:0000313" key="3">
    <source>
        <dbReference type="Proteomes" id="UP000001449"/>
    </source>
</evidence>
<proteinExistence type="predicted"/>
<name>B8CF27_THAPS</name>
<gene>
    <name evidence="2" type="ORF">THAPSDRAFT_11621</name>
</gene>
<keyword evidence="3" id="KW-1185">Reference proteome</keyword>
<evidence type="ECO:0000313" key="2">
    <source>
        <dbReference type="EMBL" id="EED88135.1"/>
    </source>
</evidence>
<sequence>MKQSTLAASTPPLAPTTKPRLGNLRKVAFADILGIELGKRTTALRRVQTAQYVSEDECFSLLTRTGTLDLQCVGFALTKSVGAEDGASAATVREGFITNLTMAMSSKGLKLNGLQQTSASYASTKGGGEAGILNVASTYATPSPLTLSQKLTAVSNANDGRSVGKEPEKGGSTFTGPVNDSIISTVSF</sequence>
<feature type="region of interest" description="Disordered" evidence="1">
    <location>
        <begin position="157"/>
        <end position="177"/>
    </location>
</feature>
<protein>
    <submittedName>
        <fullName evidence="2">Uncharacterized protein</fullName>
    </submittedName>
</protein>
<dbReference type="KEGG" id="tps:THAPSDRAFT_11621"/>
<reference evidence="2 3" key="1">
    <citation type="journal article" date="2004" name="Science">
        <title>The genome of the diatom Thalassiosira pseudonana: ecology, evolution, and metabolism.</title>
        <authorList>
            <person name="Armbrust E.V."/>
            <person name="Berges J.A."/>
            <person name="Bowler C."/>
            <person name="Green B.R."/>
            <person name="Martinez D."/>
            <person name="Putnam N.H."/>
            <person name="Zhou S."/>
            <person name="Allen A.E."/>
            <person name="Apt K.E."/>
            <person name="Bechner M."/>
            <person name="Brzezinski M.A."/>
            <person name="Chaal B.K."/>
            <person name="Chiovitti A."/>
            <person name="Davis A.K."/>
            <person name="Demarest M.S."/>
            <person name="Detter J.C."/>
            <person name="Glavina T."/>
            <person name="Goodstein D."/>
            <person name="Hadi M.Z."/>
            <person name="Hellsten U."/>
            <person name="Hildebrand M."/>
            <person name="Jenkins B.D."/>
            <person name="Jurka J."/>
            <person name="Kapitonov V.V."/>
            <person name="Kroger N."/>
            <person name="Lau W.W."/>
            <person name="Lane T.W."/>
            <person name="Larimer F.W."/>
            <person name="Lippmeier J.C."/>
            <person name="Lucas S."/>
            <person name="Medina M."/>
            <person name="Montsant A."/>
            <person name="Obornik M."/>
            <person name="Parker M.S."/>
            <person name="Palenik B."/>
            <person name="Pazour G.J."/>
            <person name="Richardson P.M."/>
            <person name="Rynearson T.A."/>
            <person name="Saito M.A."/>
            <person name="Schwartz D.C."/>
            <person name="Thamatrakoln K."/>
            <person name="Valentin K."/>
            <person name="Vardi A."/>
            <person name="Wilkerson F.P."/>
            <person name="Rokhsar D.S."/>
        </authorList>
    </citation>
    <scope>NUCLEOTIDE SEQUENCE [LARGE SCALE GENOMIC DNA]</scope>
    <source>
        <strain evidence="2 3">CCMP1335</strain>
    </source>
</reference>
<dbReference type="RefSeq" id="XP_002294775.1">
    <property type="nucleotide sequence ID" value="XM_002294739.1"/>
</dbReference>
<dbReference type="EMBL" id="CM000652">
    <property type="protein sequence ID" value="EED88135.1"/>
    <property type="molecule type" value="Genomic_DNA"/>
</dbReference>
<dbReference type="HOGENOM" id="CLU_1443756_0_0_1"/>
<dbReference type="PaxDb" id="35128-Thaps11621"/>
<dbReference type="InterPro" id="IPR011993">
    <property type="entry name" value="PH-like_dom_sf"/>
</dbReference>
<dbReference type="AlphaFoldDB" id="B8CF27"/>
<organism evidence="2 3">
    <name type="scientific">Thalassiosira pseudonana</name>
    <name type="common">Marine diatom</name>
    <name type="synonym">Cyclotella nana</name>
    <dbReference type="NCBI Taxonomy" id="35128"/>
    <lineage>
        <taxon>Eukaryota</taxon>
        <taxon>Sar</taxon>
        <taxon>Stramenopiles</taxon>
        <taxon>Ochrophyta</taxon>
        <taxon>Bacillariophyta</taxon>
        <taxon>Coscinodiscophyceae</taxon>
        <taxon>Thalassiosirophycidae</taxon>
        <taxon>Thalassiosirales</taxon>
        <taxon>Thalassiosiraceae</taxon>
        <taxon>Thalassiosira</taxon>
    </lineage>
</organism>
<dbReference type="InParanoid" id="B8CF27"/>
<dbReference type="Proteomes" id="UP000001449">
    <property type="component" value="Chromosome 20"/>
</dbReference>
<dbReference type="GeneID" id="7447777"/>
<dbReference type="Gene3D" id="2.30.29.30">
    <property type="entry name" value="Pleckstrin-homology domain (PH domain)/Phosphotyrosine-binding domain (PTB)"/>
    <property type="match status" value="1"/>
</dbReference>
<evidence type="ECO:0000256" key="1">
    <source>
        <dbReference type="SAM" id="MobiDB-lite"/>
    </source>
</evidence>
<accession>B8CF27</accession>